<evidence type="ECO:0000256" key="2">
    <source>
        <dbReference type="ARBA" id="ARBA00022741"/>
    </source>
</evidence>
<dbReference type="InterPro" id="IPR004125">
    <property type="entry name" value="Signal_recog_particle_SRP54_M"/>
</dbReference>
<dbReference type="PANTHER" id="PTHR11564">
    <property type="entry name" value="SIGNAL RECOGNITION PARTICLE 54K PROTEIN SRP54"/>
    <property type="match status" value="1"/>
</dbReference>
<accession>A0ABZ1C0Z8</accession>
<keyword evidence="4 9" id="KW-0694">RNA-binding</keyword>
<evidence type="ECO:0000313" key="12">
    <source>
        <dbReference type="Proteomes" id="UP001332192"/>
    </source>
</evidence>
<dbReference type="SMART" id="SM00382">
    <property type="entry name" value="AAA"/>
    <property type="match status" value="1"/>
</dbReference>
<dbReference type="Proteomes" id="UP001332192">
    <property type="component" value="Chromosome"/>
</dbReference>
<dbReference type="EMBL" id="CP141615">
    <property type="protein sequence ID" value="WRP18426.1"/>
    <property type="molecule type" value="Genomic_DNA"/>
</dbReference>
<keyword evidence="3 9" id="KW-0378">Hydrolase</keyword>
<evidence type="ECO:0000256" key="3">
    <source>
        <dbReference type="ARBA" id="ARBA00022801"/>
    </source>
</evidence>
<dbReference type="SMART" id="SM00962">
    <property type="entry name" value="SRP54"/>
    <property type="match status" value="1"/>
</dbReference>
<dbReference type="Gene3D" id="1.20.120.140">
    <property type="entry name" value="Signal recognition particle SRP54, nucleotide-binding domain"/>
    <property type="match status" value="1"/>
</dbReference>
<gene>
    <name evidence="9 11" type="primary">ffh</name>
    <name evidence="11" type="ORF">U7230_05315</name>
</gene>
<feature type="binding site" evidence="9">
    <location>
        <begin position="190"/>
        <end position="194"/>
    </location>
    <ligand>
        <name>GTP</name>
        <dbReference type="ChEBI" id="CHEBI:37565"/>
    </ligand>
</feature>
<evidence type="ECO:0000313" key="11">
    <source>
        <dbReference type="EMBL" id="WRP18426.1"/>
    </source>
</evidence>
<dbReference type="HAMAP" id="MF_00306">
    <property type="entry name" value="SRP54"/>
    <property type="match status" value="1"/>
</dbReference>
<evidence type="ECO:0000256" key="5">
    <source>
        <dbReference type="ARBA" id="ARBA00023134"/>
    </source>
</evidence>
<comment type="catalytic activity">
    <reaction evidence="8 9">
        <text>GTP + H2O = GDP + phosphate + H(+)</text>
        <dbReference type="Rhea" id="RHEA:19669"/>
        <dbReference type="ChEBI" id="CHEBI:15377"/>
        <dbReference type="ChEBI" id="CHEBI:15378"/>
        <dbReference type="ChEBI" id="CHEBI:37565"/>
        <dbReference type="ChEBI" id="CHEBI:43474"/>
        <dbReference type="ChEBI" id="CHEBI:58189"/>
        <dbReference type="EC" id="3.6.5.4"/>
    </reaction>
</comment>
<dbReference type="SUPFAM" id="SSF47446">
    <property type="entry name" value="Signal peptide-binding domain"/>
    <property type="match status" value="1"/>
</dbReference>
<dbReference type="InterPro" id="IPR013822">
    <property type="entry name" value="Signal_recog_particl_SRP54_hlx"/>
</dbReference>
<keyword evidence="9" id="KW-0963">Cytoplasm</keyword>
<dbReference type="SMART" id="SM00963">
    <property type="entry name" value="SRP54_N"/>
    <property type="match status" value="1"/>
</dbReference>
<dbReference type="Pfam" id="PF00448">
    <property type="entry name" value="SRP54"/>
    <property type="match status" value="1"/>
</dbReference>
<dbReference type="InterPro" id="IPR036891">
    <property type="entry name" value="Signal_recog_part_SRP54_M_sf"/>
</dbReference>
<dbReference type="InterPro" id="IPR003593">
    <property type="entry name" value="AAA+_ATPase"/>
</dbReference>
<feature type="binding site" evidence="9">
    <location>
        <begin position="248"/>
        <end position="251"/>
    </location>
    <ligand>
        <name>GTP</name>
        <dbReference type="ChEBI" id="CHEBI:37565"/>
    </ligand>
</feature>
<keyword evidence="6 9" id="KW-0733">Signal recognition particle</keyword>
<name>A0ABZ1C0Z8_9FIRM</name>
<evidence type="ECO:0000256" key="6">
    <source>
        <dbReference type="ARBA" id="ARBA00023135"/>
    </source>
</evidence>
<feature type="binding site" evidence="9">
    <location>
        <begin position="107"/>
        <end position="114"/>
    </location>
    <ligand>
        <name>GTP</name>
        <dbReference type="ChEBI" id="CHEBI:37565"/>
    </ligand>
</feature>
<dbReference type="InterPro" id="IPR000897">
    <property type="entry name" value="SRP54_GTPase_dom"/>
</dbReference>
<keyword evidence="7 9" id="KW-0687">Ribonucleoprotein</keyword>
<evidence type="ECO:0000256" key="4">
    <source>
        <dbReference type="ARBA" id="ARBA00022884"/>
    </source>
</evidence>
<dbReference type="Pfam" id="PF02881">
    <property type="entry name" value="SRP54_N"/>
    <property type="match status" value="1"/>
</dbReference>
<dbReference type="NCBIfam" id="TIGR00959">
    <property type="entry name" value="ffh"/>
    <property type="match status" value="1"/>
</dbReference>
<comment type="subcellular location">
    <subcellularLocation>
        <location evidence="9">Cytoplasm</location>
    </subcellularLocation>
    <text evidence="9">The SRP-RNC complex is targeted to the cytoplasmic membrane.</text>
</comment>
<evidence type="ECO:0000256" key="9">
    <source>
        <dbReference type="HAMAP-Rule" id="MF_00306"/>
    </source>
</evidence>
<dbReference type="InterPro" id="IPR042101">
    <property type="entry name" value="SRP54_N_sf"/>
</dbReference>
<dbReference type="Pfam" id="PF02978">
    <property type="entry name" value="SRP_SPB"/>
    <property type="match status" value="1"/>
</dbReference>
<dbReference type="InterPro" id="IPR002052">
    <property type="entry name" value="DNA_methylase_N6_adenine_CS"/>
</dbReference>
<dbReference type="PROSITE" id="PS00300">
    <property type="entry name" value="SRP54"/>
    <property type="match status" value="1"/>
</dbReference>
<comment type="domain">
    <text evidence="9">Composed of three domains: the N-terminal N domain, which is responsible for interactions with the ribosome, the central G domain, which binds GTP, and the C-terminal M domain, which binds the RNA and the signal sequence of the RNC.</text>
</comment>
<evidence type="ECO:0000259" key="10">
    <source>
        <dbReference type="PROSITE" id="PS00300"/>
    </source>
</evidence>
<keyword evidence="12" id="KW-1185">Reference proteome</keyword>
<dbReference type="EC" id="3.6.5.4" evidence="9"/>
<dbReference type="RefSeq" id="WP_324717699.1">
    <property type="nucleotide sequence ID" value="NZ_CP141615.1"/>
</dbReference>
<evidence type="ECO:0000256" key="7">
    <source>
        <dbReference type="ARBA" id="ARBA00023274"/>
    </source>
</evidence>
<keyword evidence="5 9" id="KW-0342">GTP-binding</keyword>
<dbReference type="PROSITE" id="PS00092">
    <property type="entry name" value="N6_MTASE"/>
    <property type="match status" value="1"/>
</dbReference>
<evidence type="ECO:0000256" key="1">
    <source>
        <dbReference type="ARBA" id="ARBA00005450"/>
    </source>
</evidence>
<feature type="domain" description="SRP54-type proteins GTP-binding" evidence="10">
    <location>
        <begin position="269"/>
        <end position="282"/>
    </location>
</feature>
<comment type="function">
    <text evidence="9">Involved in targeting and insertion of nascent membrane proteins into the cytoplasmic membrane. Binds to the hydrophobic signal sequence of the ribosome-nascent chain (RNC) as it emerges from the ribosomes. The SRP-RNC complex is then targeted to the cytoplasmic membrane where it interacts with the SRP receptor FtsY.</text>
</comment>
<dbReference type="InterPro" id="IPR004780">
    <property type="entry name" value="SRP"/>
</dbReference>
<dbReference type="SUPFAM" id="SSF52540">
    <property type="entry name" value="P-loop containing nucleoside triphosphate hydrolases"/>
    <property type="match status" value="1"/>
</dbReference>
<evidence type="ECO:0000256" key="8">
    <source>
        <dbReference type="ARBA" id="ARBA00048027"/>
    </source>
</evidence>
<dbReference type="CDD" id="cd18539">
    <property type="entry name" value="SRP_G"/>
    <property type="match status" value="1"/>
</dbReference>
<keyword evidence="2 9" id="KW-0547">Nucleotide-binding</keyword>
<comment type="subunit">
    <text evidence="9">Part of the signal recognition particle protein translocation system, which is composed of SRP and FtsY.</text>
</comment>
<proteinExistence type="inferred from homology"/>
<comment type="similarity">
    <text evidence="1 9">Belongs to the GTP-binding SRP family. SRP54 subfamily.</text>
</comment>
<dbReference type="InterPro" id="IPR022941">
    <property type="entry name" value="SRP54"/>
</dbReference>
<dbReference type="Gene3D" id="3.40.50.300">
    <property type="entry name" value="P-loop containing nucleotide triphosphate hydrolases"/>
    <property type="match status" value="1"/>
</dbReference>
<dbReference type="PANTHER" id="PTHR11564:SF5">
    <property type="entry name" value="SIGNAL RECOGNITION PARTICLE SUBUNIT SRP54"/>
    <property type="match status" value="1"/>
</dbReference>
<dbReference type="Gene3D" id="1.10.260.30">
    <property type="entry name" value="Signal recognition particle, SRP54 subunit, M-domain"/>
    <property type="match status" value="1"/>
</dbReference>
<reference evidence="11 12" key="1">
    <citation type="journal article" date="2024" name="Front. Microbiol.">
        <title>Novel thermophilic genera Geochorda gen. nov. and Carboxydochorda gen. nov. from the deep terrestrial subsurface reveal the ecophysiological diversity in the class Limnochordia.</title>
        <authorList>
            <person name="Karnachuk O.V."/>
            <person name="Lukina A.P."/>
            <person name="Avakyan M.R."/>
            <person name="Kadnikov V.V."/>
            <person name="Begmatov S."/>
            <person name="Beletsky A.V."/>
            <person name="Vlasova K.G."/>
            <person name="Novikov A.A."/>
            <person name="Shcherbakova V.A."/>
            <person name="Mardanov A.V."/>
            <person name="Ravin N.V."/>
        </authorList>
    </citation>
    <scope>NUCLEOTIDE SEQUENCE [LARGE SCALE GENOMIC DNA]</scope>
    <source>
        <strain evidence="11 12">L945</strain>
    </source>
</reference>
<dbReference type="InterPro" id="IPR027417">
    <property type="entry name" value="P-loop_NTPase"/>
</dbReference>
<sequence>MFEALTERLNAVFKRLSGRGRLSERDVDEALREVRLALLEADVNFRVVKGFIERVRSRATGAEVLEGLAPAHQVVRIVRDELTALLGGKAQALVLDPPWPAVVVMVGLQGSGKTTAAAKLGYFIHKRHGRRVLLVAADLQRPAAIEQLRILSQQAGCGFFSAGHGLSAPDVARAGVACADKEGYEVVVVDTAGRQHVDEELMEEARRIVEASRARQVLLVVDAMTGQDAVNVARAFAERVGVHGVVLTKLDGDARGGAALSVREVTGAPILFAGTGERLEGLEPFYPDRMAGRILGMGDVLSLIERAEQAVRADEARSVLRKIREDSFGLDDFLDQLRQVRRMGPLDQLLSMIPGLGQAKALKGLNVDEKELNRVEAIIQSMTPSERRNPAIIDGSRRRRIAAGSGTRVQDVNRLLRQYEEARRMMRLVTQRGGAALPPSGLPDVK</sequence>
<protein>
    <recommendedName>
        <fullName evidence="9">Signal recognition particle protein</fullName>
        <ecNumber evidence="9">3.6.5.4</ecNumber>
    </recommendedName>
    <alternativeName>
        <fullName evidence="9">Fifty-four homolog</fullName>
    </alternativeName>
</protein>
<organism evidence="11 12">
    <name type="scientific">Carboxydichorda subterranea</name>
    <dbReference type="NCBI Taxonomy" id="3109565"/>
    <lineage>
        <taxon>Bacteria</taxon>
        <taxon>Bacillati</taxon>
        <taxon>Bacillota</taxon>
        <taxon>Limnochordia</taxon>
        <taxon>Limnochordales</taxon>
        <taxon>Geochordaceae</taxon>
        <taxon>Carboxydichorda</taxon>
    </lineage>
</organism>